<evidence type="ECO:0000256" key="8">
    <source>
        <dbReference type="ARBA" id="ARBA00047883"/>
    </source>
</evidence>
<dbReference type="GO" id="GO:0009228">
    <property type="term" value="P:thiamine biosynthetic process"/>
    <property type="evidence" value="ECO:0007669"/>
    <property type="project" value="UniProtKB-KW"/>
</dbReference>
<dbReference type="EMBL" id="JH413811">
    <property type="protein sequence ID" value="EHL31723.1"/>
    <property type="molecule type" value="Genomic_DNA"/>
</dbReference>
<evidence type="ECO:0000256" key="5">
    <source>
        <dbReference type="ARBA" id="ARBA00022977"/>
    </source>
</evidence>
<reference evidence="14 15" key="1">
    <citation type="journal article" date="2011" name="BMC Genomics">
        <title>Insight into cross-talk between intra-amoebal pathogens.</title>
        <authorList>
            <person name="Gimenez G."/>
            <person name="Bertelli C."/>
            <person name="Moliner C."/>
            <person name="Robert C."/>
            <person name="Raoult D."/>
            <person name="Fournier P.E."/>
            <person name="Greub G."/>
        </authorList>
    </citation>
    <scope>NUCLEOTIDE SEQUENCE [LARGE SCALE GENOMIC DNA]</scope>
    <source>
        <strain evidence="14 15">LLAP12</strain>
    </source>
</reference>
<dbReference type="AlphaFoldDB" id="G9EMC3"/>
<dbReference type="eggNOG" id="COG0352">
    <property type="taxonomic scope" value="Bacteria"/>
</dbReference>
<dbReference type="HOGENOM" id="CLU_018272_7_1_6"/>
<dbReference type="PANTHER" id="PTHR20857">
    <property type="entry name" value="THIAMINE-PHOSPHATE PYROPHOSPHORYLASE"/>
    <property type="match status" value="1"/>
</dbReference>
<evidence type="ECO:0000256" key="10">
    <source>
        <dbReference type="RuleBase" id="RU003826"/>
    </source>
</evidence>
<evidence type="ECO:0000256" key="3">
    <source>
        <dbReference type="ARBA" id="ARBA00022723"/>
    </source>
</evidence>
<gene>
    <name evidence="9" type="primary">thiE</name>
    <name evidence="14" type="ORF">LDG_6389</name>
</gene>
<dbReference type="SUPFAM" id="SSF51391">
    <property type="entry name" value="Thiamin phosphate synthase"/>
    <property type="match status" value="1"/>
</dbReference>
<dbReference type="InterPro" id="IPR036206">
    <property type="entry name" value="ThiamineP_synth_sf"/>
</dbReference>
<dbReference type="InterPro" id="IPR022998">
    <property type="entry name" value="ThiamineP_synth_TenI"/>
</dbReference>
<evidence type="ECO:0000256" key="4">
    <source>
        <dbReference type="ARBA" id="ARBA00022842"/>
    </source>
</evidence>
<dbReference type="CDD" id="cd00564">
    <property type="entry name" value="TMP_TenI"/>
    <property type="match status" value="1"/>
</dbReference>
<dbReference type="OrthoDB" id="9789949at2"/>
<dbReference type="eggNOG" id="COG0351">
    <property type="taxonomic scope" value="Bacteria"/>
</dbReference>
<feature type="domain" description="Thiamine phosphate synthase/TenI" evidence="12">
    <location>
        <begin position="236"/>
        <end position="402"/>
    </location>
</feature>
<feature type="binding site" evidence="9">
    <location>
        <begin position="399"/>
        <end position="400"/>
    </location>
    <ligand>
        <name>2-[(2R,5Z)-2-carboxy-4-methylthiazol-5(2H)-ylidene]ethyl phosphate</name>
        <dbReference type="ChEBI" id="CHEBI:62899"/>
    </ligand>
</feature>
<dbReference type="InterPro" id="IPR034291">
    <property type="entry name" value="TMP_synthase"/>
</dbReference>
<feature type="binding site" evidence="9">
    <location>
        <position position="351"/>
    </location>
    <ligand>
        <name>4-amino-2-methyl-5-(diphosphooxymethyl)pyrimidine</name>
        <dbReference type="ChEBI" id="CHEBI:57841"/>
    </ligand>
</feature>
<comment type="function">
    <text evidence="9">Condenses 4-methyl-5-(beta-hydroxyethyl)thiazole monophosphate (THZ-P) and 2-methyl-4-amino-5-hydroxymethyl pyrimidine pyrophosphate (HMP-PP) to form thiamine monophosphate (TMP).</text>
</comment>
<evidence type="ECO:0000313" key="14">
    <source>
        <dbReference type="EMBL" id="EHL31723.1"/>
    </source>
</evidence>
<comment type="catalytic activity">
    <reaction evidence="6 9 10">
        <text>4-methyl-5-(2-phosphooxyethyl)-thiazole + 4-amino-2-methyl-5-(diphosphooxymethyl)pyrimidine + H(+) = thiamine phosphate + diphosphate</text>
        <dbReference type="Rhea" id="RHEA:22328"/>
        <dbReference type="ChEBI" id="CHEBI:15378"/>
        <dbReference type="ChEBI" id="CHEBI:33019"/>
        <dbReference type="ChEBI" id="CHEBI:37575"/>
        <dbReference type="ChEBI" id="CHEBI:57841"/>
        <dbReference type="ChEBI" id="CHEBI:58296"/>
        <dbReference type="EC" id="2.5.1.3"/>
    </reaction>
</comment>
<dbReference type="PANTHER" id="PTHR20857:SF15">
    <property type="entry name" value="THIAMINE-PHOSPHATE SYNTHASE"/>
    <property type="match status" value="1"/>
</dbReference>
<dbReference type="NCBIfam" id="TIGR00693">
    <property type="entry name" value="thiE"/>
    <property type="match status" value="1"/>
</dbReference>
<evidence type="ECO:0000256" key="9">
    <source>
        <dbReference type="HAMAP-Rule" id="MF_00097"/>
    </source>
</evidence>
<dbReference type="NCBIfam" id="NF002904">
    <property type="entry name" value="PRK03512.1"/>
    <property type="match status" value="1"/>
</dbReference>
<dbReference type="SUPFAM" id="SSF53613">
    <property type="entry name" value="Ribokinase-like"/>
    <property type="match status" value="1"/>
</dbReference>
<comment type="similarity">
    <text evidence="9 10">Belongs to the thiamine-phosphate synthase family.</text>
</comment>
<dbReference type="Gene3D" id="3.20.20.70">
    <property type="entry name" value="Aldolase class I"/>
    <property type="match status" value="1"/>
</dbReference>
<evidence type="ECO:0000256" key="2">
    <source>
        <dbReference type="ARBA" id="ARBA00022679"/>
    </source>
</evidence>
<proteinExistence type="inferred from homology"/>
<dbReference type="Pfam" id="PF02581">
    <property type="entry name" value="TMP-TENI"/>
    <property type="match status" value="1"/>
</dbReference>
<evidence type="ECO:0000313" key="15">
    <source>
        <dbReference type="Proteomes" id="UP000002770"/>
    </source>
</evidence>
<comment type="catalytic activity">
    <reaction evidence="8 9 10">
        <text>2-[(2R,5Z)-2-carboxy-4-methylthiazol-5(2H)-ylidene]ethyl phosphate + 4-amino-2-methyl-5-(diphosphooxymethyl)pyrimidine + 2 H(+) = thiamine phosphate + CO2 + diphosphate</text>
        <dbReference type="Rhea" id="RHEA:47844"/>
        <dbReference type="ChEBI" id="CHEBI:15378"/>
        <dbReference type="ChEBI" id="CHEBI:16526"/>
        <dbReference type="ChEBI" id="CHEBI:33019"/>
        <dbReference type="ChEBI" id="CHEBI:37575"/>
        <dbReference type="ChEBI" id="CHEBI:57841"/>
        <dbReference type="ChEBI" id="CHEBI:62899"/>
        <dbReference type="EC" id="2.5.1.3"/>
    </reaction>
</comment>
<feature type="binding site" evidence="9">
    <location>
        <begin position="252"/>
        <end position="256"/>
    </location>
    <ligand>
        <name>4-amino-2-methyl-5-(diphosphooxymethyl)pyrimidine</name>
        <dbReference type="ChEBI" id="CHEBI:57841"/>
    </ligand>
</feature>
<dbReference type="UniPathway" id="UPA00060">
    <property type="reaction ID" value="UER00141"/>
</dbReference>
<dbReference type="GO" id="GO:0004789">
    <property type="term" value="F:thiamine-phosphate diphosphorylase activity"/>
    <property type="evidence" value="ECO:0007669"/>
    <property type="project" value="UniProtKB-UniRule"/>
</dbReference>
<feature type="binding site" evidence="9">
    <location>
        <position position="379"/>
    </location>
    <ligand>
        <name>2-[(2R,5Z)-2-carboxy-4-methylthiazol-5(2H)-ylidene]ethyl phosphate</name>
        <dbReference type="ChEBI" id="CHEBI:62899"/>
    </ligand>
</feature>
<feature type="binding site" evidence="9">
    <location>
        <position position="303"/>
    </location>
    <ligand>
        <name>Mg(2+)</name>
        <dbReference type="ChEBI" id="CHEBI:18420"/>
    </ligand>
</feature>
<evidence type="ECO:0000256" key="1">
    <source>
        <dbReference type="ARBA" id="ARBA00005165"/>
    </source>
</evidence>
<comment type="pathway">
    <text evidence="1 9 11">Cofactor biosynthesis; thiamine diphosphate biosynthesis; thiamine phosphate from 4-amino-2-methyl-5-diphosphomethylpyrimidine and 4-methyl-5-(2-phosphoethyl)-thiazole: step 1/1.</text>
</comment>
<evidence type="ECO:0000256" key="11">
    <source>
        <dbReference type="RuleBase" id="RU004253"/>
    </source>
</evidence>
<dbReference type="InterPro" id="IPR013785">
    <property type="entry name" value="Aldolase_TIM"/>
</dbReference>
<dbReference type="GO" id="GO:0009229">
    <property type="term" value="P:thiamine diphosphate biosynthetic process"/>
    <property type="evidence" value="ECO:0007669"/>
    <property type="project" value="UniProtKB-UniRule"/>
</dbReference>
<comment type="cofactor">
    <cofactor evidence="9">
        <name>Mg(2+)</name>
        <dbReference type="ChEBI" id="CHEBI:18420"/>
    </cofactor>
    <text evidence="9">Binds 1 Mg(2+) ion per subunit.</text>
</comment>
<keyword evidence="5 9" id="KW-0784">Thiamine biosynthesis</keyword>
<feature type="binding site" evidence="9">
    <location>
        <position position="322"/>
    </location>
    <ligand>
        <name>4-amino-2-methyl-5-(diphosphooxymethyl)pyrimidine</name>
        <dbReference type="ChEBI" id="CHEBI:57841"/>
    </ligand>
</feature>
<dbReference type="InterPro" id="IPR013749">
    <property type="entry name" value="PM/HMP-P_kinase-1"/>
</dbReference>
<keyword evidence="3 9" id="KW-0479">Metal-binding</keyword>
<evidence type="ECO:0000259" key="12">
    <source>
        <dbReference type="Pfam" id="PF02581"/>
    </source>
</evidence>
<dbReference type="RefSeq" id="WP_006870321.1">
    <property type="nucleotide sequence ID" value="NZ_JH413811.1"/>
</dbReference>
<dbReference type="EC" id="2.5.1.3" evidence="9"/>
<feature type="binding site" evidence="9">
    <location>
        <position position="283"/>
    </location>
    <ligand>
        <name>4-amino-2-methyl-5-(diphosphooxymethyl)pyrimidine</name>
        <dbReference type="ChEBI" id="CHEBI:57841"/>
    </ligand>
</feature>
<comment type="catalytic activity">
    <reaction evidence="7 9 10">
        <text>2-(2-carboxy-4-methylthiazol-5-yl)ethyl phosphate + 4-amino-2-methyl-5-(diphosphooxymethyl)pyrimidine + 2 H(+) = thiamine phosphate + CO2 + diphosphate</text>
        <dbReference type="Rhea" id="RHEA:47848"/>
        <dbReference type="ChEBI" id="CHEBI:15378"/>
        <dbReference type="ChEBI" id="CHEBI:16526"/>
        <dbReference type="ChEBI" id="CHEBI:33019"/>
        <dbReference type="ChEBI" id="CHEBI:37575"/>
        <dbReference type="ChEBI" id="CHEBI:57841"/>
        <dbReference type="ChEBI" id="CHEBI:62890"/>
        <dbReference type="EC" id="2.5.1.3"/>
    </reaction>
</comment>
<dbReference type="Proteomes" id="UP000002770">
    <property type="component" value="Unassembled WGS sequence"/>
</dbReference>
<evidence type="ECO:0000256" key="6">
    <source>
        <dbReference type="ARBA" id="ARBA00047334"/>
    </source>
</evidence>
<evidence type="ECO:0000256" key="7">
    <source>
        <dbReference type="ARBA" id="ARBA00047851"/>
    </source>
</evidence>
<organism evidence="14 15">
    <name type="scientific">Legionella drancourtii LLAP12</name>
    <dbReference type="NCBI Taxonomy" id="658187"/>
    <lineage>
        <taxon>Bacteria</taxon>
        <taxon>Pseudomonadati</taxon>
        <taxon>Pseudomonadota</taxon>
        <taxon>Gammaproteobacteria</taxon>
        <taxon>Legionellales</taxon>
        <taxon>Legionellaceae</taxon>
        <taxon>Legionella</taxon>
    </lineage>
</organism>
<keyword evidence="2 9" id="KW-0808">Transferase</keyword>
<dbReference type="GO" id="GO:0005737">
    <property type="term" value="C:cytoplasm"/>
    <property type="evidence" value="ECO:0007669"/>
    <property type="project" value="TreeGrafter"/>
</dbReference>
<dbReference type="Gene3D" id="3.40.1190.20">
    <property type="match status" value="1"/>
</dbReference>
<dbReference type="GO" id="GO:0000287">
    <property type="term" value="F:magnesium ion binding"/>
    <property type="evidence" value="ECO:0007669"/>
    <property type="project" value="UniProtKB-UniRule"/>
</dbReference>
<dbReference type="InterPro" id="IPR029056">
    <property type="entry name" value="Ribokinase-like"/>
</dbReference>
<dbReference type="FunFam" id="3.20.20.70:FF:000064">
    <property type="entry name" value="Thiamine-phosphate synthase"/>
    <property type="match status" value="1"/>
</dbReference>
<keyword evidence="15" id="KW-1185">Reference proteome</keyword>
<feature type="domain" description="Pyridoxamine kinase/Phosphomethylpyrimidine kinase" evidence="13">
    <location>
        <begin position="71"/>
        <end position="191"/>
    </location>
</feature>
<name>G9EMC3_9GAMM</name>
<keyword evidence="4 9" id="KW-0460">Magnesium</keyword>
<protein>
    <recommendedName>
        <fullName evidence="9">Thiamine-phosphate synthase</fullName>
        <shortName evidence="9">TP synthase</shortName>
        <shortName evidence="9">TPS</shortName>
        <ecNumber evidence="9">2.5.1.3</ecNumber>
    </recommendedName>
    <alternativeName>
        <fullName evidence="9">Thiamine-phosphate pyrophosphorylase</fullName>
        <shortName evidence="9">TMP pyrophosphorylase</shortName>
        <shortName evidence="9">TMP-PPase</shortName>
    </alternativeName>
</protein>
<evidence type="ECO:0000259" key="13">
    <source>
        <dbReference type="Pfam" id="PF08543"/>
    </source>
</evidence>
<feature type="binding site" evidence="9">
    <location>
        <position position="284"/>
    </location>
    <ligand>
        <name>Mg(2+)</name>
        <dbReference type="ChEBI" id="CHEBI:18420"/>
    </ligand>
</feature>
<dbReference type="STRING" id="658187.LDG_6389"/>
<dbReference type="InParanoid" id="G9EMC3"/>
<sequence length="419" mass="46094">MKTVWAIAGTDADAQTLRGFGLELVHAEGMPAAIKFGALETANELAATIGFLTNYSGPLVLDVPLIPTAMYGMLHQVDILVLDIHEAETILNQAINSHEAIKDAAVELLAFGVKSVLLKGEQMHESLWVHDYWTNGSNSFWLTQRRYSDAKYPVAGAVFSAAITAALALGYPAEDAIVIAKMYLHQAIRLAQTDLYYGGFPEDEADLPYLAAMPLFAAPEAFKHTHYLGLYPVVDSFKWVETLVEFGVKTIQLRIKERTPTLEEEMKRSIVLAKQHQVTLFINDYWDLALKLDAEAVHLGQSDLDTADLDAIRRKGLLLGVSTYCYYEVARAHAICPSYVAIGPIYPTTSKELAFEAQGVEMLRRWMRTLHYPLVAIGGISLERAPDVVATGVSGVALISAITAAEDPRKVTQQLLSLM</sequence>
<dbReference type="HAMAP" id="MF_00097">
    <property type="entry name" value="TMP_synthase"/>
    <property type="match status" value="1"/>
</dbReference>
<feature type="binding site" evidence="9">
    <location>
        <begin position="348"/>
        <end position="350"/>
    </location>
    <ligand>
        <name>2-[(2R,5Z)-2-carboxy-4-methylthiazol-5(2H)-ylidene]ethyl phosphate</name>
        <dbReference type="ChEBI" id="CHEBI:62899"/>
    </ligand>
</feature>
<accession>G9EMC3</accession>
<dbReference type="Pfam" id="PF08543">
    <property type="entry name" value="Phos_pyr_kin"/>
    <property type="match status" value="1"/>
</dbReference>